<dbReference type="OrthoDB" id="92005at2157"/>
<dbReference type="GeneID" id="28495262"/>
<evidence type="ECO:0000313" key="2">
    <source>
        <dbReference type="Proteomes" id="UP000076969"/>
    </source>
</evidence>
<accession>A0A172WG15</accession>
<evidence type="ECO:0008006" key="3">
    <source>
        <dbReference type="Google" id="ProtNLM"/>
    </source>
</evidence>
<sequence>MRLVEEIKSKQNSDGSFPAIIIDDYPKQEGELFYWEFSKAAETGLAIIALLEAGESPDSDVIAKATEFLRKNETEDHWTSTVYLYWEETRINLVKESPSIVATAYAVVALSRLDTTSPGNRNG</sequence>
<dbReference type="KEGG" id="tpie:A7C91_03670"/>
<organism evidence="1 2">
    <name type="scientific">Thermococcus piezophilus</name>
    <dbReference type="NCBI Taxonomy" id="1712654"/>
    <lineage>
        <taxon>Archaea</taxon>
        <taxon>Methanobacteriati</taxon>
        <taxon>Methanobacteriota</taxon>
        <taxon>Thermococci</taxon>
        <taxon>Thermococcales</taxon>
        <taxon>Thermococcaceae</taxon>
        <taxon>Thermococcus</taxon>
    </lineage>
</organism>
<reference evidence="2" key="1">
    <citation type="journal article" date="2016" name="Syst. Appl. Microbiol.">
        <title>Thermococcus piezophilus sp. nov., a novel hyperthermophilic and piezophilic archaeon with a broad pressure range for growth, isolated from a deepest hydrothermal vent at the Mid-Cayman Rise.</title>
        <authorList>
            <person name="Dalmasso C."/>
            <person name="Oger P."/>
            <person name="Selva G."/>
            <person name="Courtine D."/>
            <person name="L'Haridon S."/>
            <person name="Garlaschelli A."/>
            <person name="Roussel E."/>
            <person name="Miyazaki J."/>
            <person name="Reveillaud J."/>
            <person name="Jebbar M."/>
            <person name="Takai K."/>
            <person name="Maignien L."/>
            <person name="Alain K."/>
        </authorList>
    </citation>
    <scope>NUCLEOTIDE SEQUENCE [LARGE SCALE GENOMIC DNA]</scope>
    <source>
        <strain evidence="2">CDGS</strain>
    </source>
</reference>
<dbReference type="RefSeq" id="WP_068664999.1">
    <property type="nucleotide sequence ID" value="NZ_CP015520.1"/>
</dbReference>
<dbReference type="SUPFAM" id="SSF48239">
    <property type="entry name" value="Terpenoid cyclases/Protein prenyltransferases"/>
    <property type="match status" value="1"/>
</dbReference>
<keyword evidence="2" id="KW-1185">Reference proteome</keyword>
<dbReference type="Proteomes" id="UP000076969">
    <property type="component" value="Chromosome"/>
</dbReference>
<dbReference type="Gene3D" id="1.50.10.20">
    <property type="match status" value="1"/>
</dbReference>
<name>A0A172WG15_9EURY</name>
<proteinExistence type="predicted"/>
<evidence type="ECO:0000313" key="1">
    <source>
        <dbReference type="EMBL" id="ANF22370.1"/>
    </source>
</evidence>
<protein>
    <recommendedName>
        <fullName evidence="3">Squalene cyclase C-terminal domain-containing protein</fullName>
    </recommendedName>
</protein>
<dbReference type="EMBL" id="CP015520">
    <property type="protein sequence ID" value="ANF22370.1"/>
    <property type="molecule type" value="Genomic_DNA"/>
</dbReference>
<dbReference type="STRING" id="1712654.A7C91_03670"/>
<dbReference type="AlphaFoldDB" id="A0A172WG15"/>
<dbReference type="InterPro" id="IPR008930">
    <property type="entry name" value="Terpenoid_cyclase/PrenylTrfase"/>
</dbReference>
<gene>
    <name evidence="1" type="ORF">A7C91_03670</name>
</gene>